<dbReference type="Proteomes" id="UP000325577">
    <property type="component" value="Linkage Group LG1"/>
</dbReference>
<dbReference type="OrthoDB" id="1845088at2759"/>
<name>A0A5J5BYU6_9ASTE</name>
<dbReference type="PANTHER" id="PTHR47481:SF31">
    <property type="entry name" value="OS01G0873500 PROTEIN"/>
    <property type="match status" value="1"/>
</dbReference>
<feature type="region of interest" description="Disordered" evidence="1">
    <location>
        <begin position="55"/>
        <end position="74"/>
    </location>
</feature>
<evidence type="ECO:0000313" key="4">
    <source>
        <dbReference type="EMBL" id="KAA8547824.1"/>
    </source>
</evidence>
<evidence type="ECO:0000313" key="5">
    <source>
        <dbReference type="Proteomes" id="UP000325577"/>
    </source>
</evidence>
<dbReference type="PANTHER" id="PTHR47481">
    <property type="match status" value="1"/>
</dbReference>
<keyword evidence="5" id="KW-1185">Reference proteome</keyword>
<proteinExistence type="predicted"/>
<gene>
    <name evidence="4" type="ORF">F0562_004253</name>
</gene>
<dbReference type="Pfam" id="PF14244">
    <property type="entry name" value="Retrotran_gag_3"/>
    <property type="match status" value="1"/>
</dbReference>
<evidence type="ECO:0000259" key="2">
    <source>
        <dbReference type="Pfam" id="PF14244"/>
    </source>
</evidence>
<sequence>MAASPSNSVTPVHLHSLVTVKLTKDNYRLWKTQIVPYLRGQRLFGFVDGSLPCPSPTIPNPDATTNPNAPPEVPNPNYNSWYDQDQVVLSALVSSLSEAYLLGGLDTSYDAIVTSISTQIDKMSSEAIFNHLLAFELRIEQQQSALDTSVGSVNVATRHDNRPRGGKYPQQQRNSQPQQPHGSYSNYRGRGRGNRGKGGQSPHHPSNPRPVCQVCGKIGHTTIQCYYRFDHAYQGTPPNMAAYLTSPSSPPDANCTLHRGFKCLDMSNGKVFISRHVIFDEKCFPFANPNTNPPTSQSMPSPQIALPFPLFKNNSSPTPSITSPSQHHFSHNSTPINQPTPSPLHSPESSSSSNSASHPLSFPTSDPSPISPTPHDHTSPTLPSMDHADVAALPGLRSHHMITRSHNNIVKPKHFTDGTVRYPLPQAFFAAVSARFSFLRNKLNVYPSTMSLQGRIKEINCNYNDSKDSAQTAP</sequence>
<accession>A0A5J5BYU6</accession>
<organism evidence="4 5">
    <name type="scientific">Nyssa sinensis</name>
    <dbReference type="NCBI Taxonomy" id="561372"/>
    <lineage>
        <taxon>Eukaryota</taxon>
        <taxon>Viridiplantae</taxon>
        <taxon>Streptophyta</taxon>
        <taxon>Embryophyta</taxon>
        <taxon>Tracheophyta</taxon>
        <taxon>Spermatophyta</taxon>
        <taxon>Magnoliopsida</taxon>
        <taxon>eudicotyledons</taxon>
        <taxon>Gunneridae</taxon>
        <taxon>Pentapetalae</taxon>
        <taxon>asterids</taxon>
        <taxon>Cornales</taxon>
        <taxon>Nyssaceae</taxon>
        <taxon>Nyssa</taxon>
    </lineage>
</organism>
<feature type="domain" description="Retrotransposon Copia-like N-terminal" evidence="2">
    <location>
        <begin position="16"/>
        <end position="54"/>
    </location>
</feature>
<dbReference type="InterPro" id="IPR057670">
    <property type="entry name" value="SH3_retrovirus"/>
</dbReference>
<reference evidence="4 5" key="1">
    <citation type="submission" date="2019-09" db="EMBL/GenBank/DDBJ databases">
        <title>A chromosome-level genome assembly of the Chinese tupelo Nyssa sinensis.</title>
        <authorList>
            <person name="Yang X."/>
            <person name="Kang M."/>
            <person name="Yang Y."/>
            <person name="Xiong H."/>
            <person name="Wang M."/>
            <person name="Zhang Z."/>
            <person name="Wang Z."/>
            <person name="Wu H."/>
            <person name="Ma T."/>
            <person name="Liu J."/>
            <person name="Xi Z."/>
        </authorList>
    </citation>
    <scope>NUCLEOTIDE SEQUENCE [LARGE SCALE GENOMIC DNA]</scope>
    <source>
        <strain evidence="4">J267</strain>
        <tissue evidence="4">Leaf</tissue>
    </source>
</reference>
<feature type="compositionally biased region" description="Low complexity" evidence="1">
    <location>
        <begin position="345"/>
        <end position="368"/>
    </location>
</feature>
<protein>
    <submittedName>
        <fullName evidence="4">Uncharacterized protein</fullName>
    </submittedName>
</protein>
<dbReference type="Pfam" id="PF25597">
    <property type="entry name" value="SH3_retrovirus"/>
    <property type="match status" value="1"/>
</dbReference>
<feature type="domain" description="Retroviral polymerase SH3-like" evidence="3">
    <location>
        <begin position="258"/>
        <end position="289"/>
    </location>
</feature>
<dbReference type="InterPro" id="IPR029472">
    <property type="entry name" value="Copia-like_N"/>
</dbReference>
<dbReference type="AlphaFoldDB" id="A0A5J5BYU6"/>
<evidence type="ECO:0000259" key="3">
    <source>
        <dbReference type="Pfam" id="PF25597"/>
    </source>
</evidence>
<feature type="compositionally biased region" description="Low complexity" evidence="1">
    <location>
        <begin position="169"/>
        <end position="188"/>
    </location>
</feature>
<dbReference type="EMBL" id="CM018032">
    <property type="protein sequence ID" value="KAA8547824.1"/>
    <property type="molecule type" value="Genomic_DNA"/>
</dbReference>
<evidence type="ECO:0000256" key="1">
    <source>
        <dbReference type="SAM" id="MobiDB-lite"/>
    </source>
</evidence>
<feature type="region of interest" description="Disordered" evidence="1">
    <location>
        <begin position="290"/>
        <end position="386"/>
    </location>
</feature>
<feature type="region of interest" description="Disordered" evidence="1">
    <location>
        <begin position="147"/>
        <end position="209"/>
    </location>
</feature>
<feature type="compositionally biased region" description="Low complexity" evidence="1">
    <location>
        <begin position="315"/>
        <end position="325"/>
    </location>
</feature>